<organism evidence="2 3">
    <name type="scientific">Oldenlandia corymbosa var. corymbosa</name>
    <dbReference type="NCBI Taxonomy" id="529605"/>
    <lineage>
        <taxon>Eukaryota</taxon>
        <taxon>Viridiplantae</taxon>
        <taxon>Streptophyta</taxon>
        <taxon>Embryophyta</taxon>
        <taxon>Tracheophyta</taxon>
        <taxon>Spermatophyta</taxon>
        <taxon>Magnoliopsida</taxon>
        <taxon>eudicotyledons</taxon>
        <taxon>Gunneridae</taxon>
        <taxon>Pentapetalae</taxon>
        <taxon>asterids</taxon>
        <taxon>lamiids</taxon>
        <taxon>Gentianales</taxon>
        <taxon>Rubiaceae</taxon>
        <taxon>Rubioideae</taxon>
        <taxon>Spermacoceae</taxon>
        <taxon>Hedyotis-Oldenlandia complex</taxon>
        <taxon>Oldenlandia</taxon>
    </lineage>
</organism>
<gene>
    <name evidence="2" type="ORF">OLC1_LOCUS1718</name>
</gene>
<accession>A0AAV1C1V1</accession>
<dbReference type="AlphaFoldDB" id="A0AAV1C1V1"/>
<dbReference type="Gene3D" id="1.20.1280.50">
    <property type="match status" value="1"/>
</dbReference>
<sequence>MMSCKPGQIQWYLPEELIFVILLWLPAKSLMRFKAVCKAWYALIRDPSFAQTHYANSQTRPCASHLLFHITNKILDPGSIHPASPNGAFSNQLPVHRFDAKGGAPLTSIVNGLICLWRRDGYRLDLLNLTTGEKIALPDPPDPSRAFRFKFLPSFQLGFDPIHNQYKVFYCSSMERNPFVLTLSSNMSWRKVEDVPLAKFSLSMNKYGSRNVCVDGSIFWSFERLIVDGQRVVQYFDLADEKFKLLSIHDQFGDGKFDSEFITNIGGKFTMAGLVKRFGGNVENHHNHESVGKITLWRLINKNDQVWVKSEIELPEEMVSFRHFNIVGTTNTGKVLIKAYPCLPRDLRKWAWGVLLFCDLRNRGNYETRKLRFEEIDYSAKIPPWPIGLNVSLHVENILPLHLLVQSGKPNL</sequence>
<evidence type="ECO:0000313" key="2">
    <source>
        <dbReference type="EMBL" id="CAI9089362.1"/>
    </source>
</evidence>
<evidence type="ECO:0000259" key="1">
    <source>
        <dbReference type="PROSITE" id="PS50181"/>
    </source>
</evidence>
<proteinExistence type="predicted"/>
<dbReference type="Pfam" id="PF08268">
    <property type="entry name" value="FBA_3"/>
    <property type="match status" value="1"/>
</dbReference>
<dbReference type="EMBL" id="OX459118">
    <property type="protein sequence ID" value="CAI9089362.1"/>
    <property type="molecule type" value="Genomic_DNA"/>
</dbReference>
<dbReference type="PROSITE" id="PS50181">
    <property type="entry name" value="FBOX"/>
    <property type="match status" value="1"/>
</dbReference>
<dbReference type="PANTHER" id="PTHR31111">
    <property type="entry name" value="BNAA05G37150D PROTEIN-RELATED"/>
    <property type="match status" value="1"/>
</dbReference>
<protein>
    <submittedName>
        <fullName evidence="2">OLC1v1023926C1</fullName>
    </submittedName>
</protein>
<dbReference type="CDD" id="cd22157">
    <property type="entry name" value="F-box_AtFBW1-like"/>
    <property type="match status" value="1"/>
</dbReference>
<dbReference type="InterPro" id="IPR013187">
    <property type="entry name" value="F-box-assoc_dom_typ3"/>
</dbReference>
<dbReference type="InterPro" id="IPR036047">
    <property type="entry name" value="F-box-like_dom_sf"/>
</dbReference>
<dbReference type="Proteomes" id="UP001161247">
    <property type="component" value="Chromosome 1"/>
</dbReference>
<dbReference type="Pfam" id="PF12937">
    <property type="entry name" value="F-box-like"/>
    <property type="match status" value="1"/>
</dbReference>
<dbReference type="InterPro" id="IPR017451">
    <property type="entry name" value="F-box-assoc_interact_dom"/>
</dbReference>
<dbReference type="SUPFAM" id="SSF81383">
    <property type="entry name" value="F-box domain"/>
    <property type="match status" value="1"/>
</dbReference>
<reference evidence="2" key="1">
    <citation type="submission" date="2023-03" db="EMBL/GenBank/DDBJ databases">
        <authorList>
            <person name="Julca I."/>
        </authorList>
    </citation>
    <scope>NUCLEOTIDE SEQUENCE</scope>
</reference>
<evidence type="ECO:0000313" key="3">
    <source>
        <dbReference type="Proteomes" id="UP001161247"/>
    </source>
</evidence>
<dbReference type="NCBIfam" id="TIGR01640">
    <property type="entry name" value="F_box_assoc_1"/>
    <property type="match status" value="1"/>
</dbReference>
<name>A0AAV1C1V1_OLDCO</name>
<dbReference type="InterPro" id="IPR001810">
    <property type="entry name" value="F-box_dom"/>
</dbReference>
<dbReference type="PANTHER" id="PTHR31111:SF138">
    <property type="entry name" value="F-BOX ASSOCIATED DOMAIN-CONTAINING PROTEIN"/>
    <property type="match status" value="1"/>
</dbReference>
<keyword evidence="3" id="KW-1185">Reference proteome</keyword>
<dbReference type="SMART" id="SM00256">
    <property type="entry name" value="FBOX"/>
    <property type="match status" value="1"/>
</dbReference>
<feature type="domain" description="F-box" evidence="1">
    <location>
        <begin position="13"/>
        <end position="57"/>
    </location>
</feature>